<dbReference type="RefSeq" id="WP_206173036.1">
    <property type="nucleotide sequence ID" value="NZ_CP031518.1"/>
</dbReference>
<organism evidence="3 4">
    <name type="scientific">Treponema ruminis</name>
    <dbReference type="NCBI Taxonomy" id="744515"/>
    <lineage>
        <taxon>Bacteria</taxon>
        <taxon>Pseudomonadati</taxon>
        <taxon>Spirochaetota</taxon>
        <taxon>Spirochaetia</taxon>
        <taxon>Spirochaetales</taxon>
        <taxon>Treponemataceae</taxon>
        <taxon>Treponema</taxon>
    </lineage>
</organism>
<evidence type="ECO:0000256" key="1">
    <source>
        <dbReference type="SAM" id="SignalP"/>
    </source>
</evidence>
<protein>
    <recommendedName>
        <fullName evidence="2">Peptidase M15C domain-containing protein</fullName>
    </recommendedName>
</protein>
<gene>
    <name evidence="3" type="ORF">HNP76_001897</name>
</gene>
<keyword evidence="4" id="KW-1185">Reference proteome</keyword>
<dbReference type="AlphaFoldDB" id="A0A7W8G9U8"/>
<evidence type="ECO:0000259" key="2">
    <source>
        <dbReference type="Pfam" id="PF13539"/>
    </source>
</evidence>
<comment type="caution">
    <text evidence="3">The sequence shown here is derived from an EMBL/GenBank/DDBJ whole genome shotgun (WGS) entry which is preliminary data.</text>
</comment>
<dbReference type="GO" id="GO:0008233">
    <property type="term" value="F:peptidase activity"/>
    <property type="evidence" value="ECO:0007669"/>
    <property type="project" value="InterPro"/>
</dbReference>
<dbReference type="Pfam" id="PF13539">
    <property type="entry name" value="Peptidase_M15_4"/>
    <property type="match status" value="1"/>
</dbReference>
<evidence type="ECO:0000313" key="3">
    <source>
        <dbReference type="EMBL" id="MBB5226524.1"/>
    </source>
</evidence>
<dbReference type="SUPFAM" id="SSF55166">
    <property type="entry name" value="Hedgehog/DD-peptidase"/>
    <property type="match status" value="1"/>
</dbReference>
<feature type="chain" id="PRO_5030526552" description="Peptidase M15C domain-containing protein" evidence="1">
    <location>
        <begin position="19"/>
        <end position="229"/>
    </location>
</feature>
<keyword evidence="1" id="KW-0732">Signal</keyword>
<evidence type="ECO:0000313" key="4">
    <source>
        <dbReference type="Proteomes" id="UP000518887"/>
    </source>
</evidence>
<name>A0A7W8G9U8_9SPIR</name>
<dbReference type="Gene3D" id="3.30.1380.10">
    <property type="match status" value="1"/>
</dbReference>
<dbReference type="Proteomes" id="UP000518887">
    <property type="component" value="Unassembled WGS sequence"/>
</dbReference>
<feature type="domain" description="Peptidase M15C" evidence="2">
    <location>
        <begin position="144"/>
        <end position="226"/>
    </location>
</feature>
<dbReference type="InterPro" id="IPR009045">
    <property type="entry name" value="Zn_M74/Hedgehog-like"/>
</dbReference>
<proteinExistence type="predicted"/>
<sequence>MKKIFVLLAFFLSGLCFAQGKYPVGEKIEMDLNDELESSFYIIEISDELFARMQGKSFKADCTIPRSELRYLHVLHKTLDGATKEGELVCNVKIADLLLGIFKDLYAAGYPIEKMRLVDEYDADDERSMSDNNSSCFNFRFISHTTTVSMHGAGLAIDINPLYNPYYKLVKGKPSIEPLNGAPYLDRSKNFPYKIDHNDLAYKLFTSRGFEWGGDWKGVKDWQHFEFIN</sequence>
<dbReference type="EMBL" id="JACHFQ010000005">
    <property type="protein sequence ID" value="MBB5226524.1"/>
    <property type="molecule type" value="Genomic_DNA"/>
</dbReference>
<dbReference type="InterPro" id="IPR039561">
    <property type="entry name" value="Peptidase_M15C"/>
</dbReference>
<feature type="signal peptide" evidence="1">
    <location>
        <begin position="1"/>
        <end position="18"/>
    </location>
</feature>
<reference evidence="3 4" key="1">
    <citation type="submission" date="2020-08" db="EMBL/GenBank/DDBJ databases">
        <title>Genomic Encyclopedia of Type Strains, Phase IV (KMG-IV): sequencing the most valuable type-strain genomes for metagenomic binning, comparative biology and taxonomic classification.</title>
        <authorList>
            <person name="Goeker M."/>
        </authorList>
    </citation>
    <scope>NUCLEOTIDE SEQUENCE [LARGE SCALE GENOMIC DNA]</scope>
    <source>
        <strain evidence="3 4">DSM 103462</strain>
    </source>
</reference>
<accession>A0A7W8G9U8</accession>